<proteinExistence type="predicted"/>
<reference evidence="8" key="1">
    <citation type="journal article" date="2020" name="Fungal Divers.">
        <title>Resolving the Mortierellaceae phylogeny through synthesis of multi-gene phylogenetics and phylogenomics.</title>
        <authorList>
            <person name="Vandepol N."/>
            <person name="Liber J."/>
            <person name="Desiro A."/>
            <person name="Na H."/>
            <person name="Kennedy M."/>
            <person name="Barry K."/>
            <person name="Grigoriev I.V."/>
            <person name="Miller A.N."/>
            <person name="O'Donnell K."/>
            <person name="Stajich J.E."/>
            <person name="Bonito G."/>
        </authorList>
    </citation>
    <scope>NUCLEOTIDE SEQUENCE</scope>
    <source>
        <strain evidence="8">MES-2147</strain>
    </source>
</reference>
<dbReference type="GO" id="GO:0006508">
    <property type="term" value="P:proteolysis"/>
    <property type="evidence" value="ECO:0007669"/>
    <property type="project" value="UniProtKB-KW"/>
</dbReference>
<dbReference type="PANTHER" id="PTHR24006">
    <property type="entry name" value="UBIQUITIN CARBOXYL-TERMINAL HYDROLASE"/>
    <property type="match status" value="1"/>
</dbReference>
<evidence type="ECO:0000256" key="2">
    <source>
        <dbReference type="ARBA" id="ARBA00012759"/>
    </source>
</evidence>
<dbReference type="EMBL" id="JAAAHW010007522">
    <property type="protein sequence ID" value="KAF9947727.1"/>
    <property type="molecule type" value="Genomic_DNA"/>
</dbReference>
<dbReference type="GO" id="GO:0005634">
    <property type="term" value="C:nucleus"/>
    <property type="evidence" value="ECO:0007669"/>
    <property type="project" value="TreeGrafter"/>
</dbReference>
<dbReference type="OrthoDB" id="429671at2759"/>
<evidence type="ECO:0000256" key="3">
    <source>
        <dbReference type="ARBA" id="ARBA00022670"/>
    </source>
</evidence>
<evidence type="ECO:0000256" key="4">
    <source>
        <dbReference type="ARBA" id="ARBA00022786"/>
    </source>
</evidence>
<gene>
    <name evidence="8" type="ORF">BGZ65_008585</name>
</gene>
<dbReference type="InterPro" id="IPR050164">
    <property type="entry name" value="Peptidase_C19"/>
</dbReference>
<dbReference type="InterPro" id="IPR028889">
    <property type="entry name" value="USP"/>
</dbReference>
<dbReference type="GO" id="GO:0016579">
    <property type="term" value="P:protein deubiquitination"/>
    <property type="evidence" value="ECO:0007669"/>
    <property type="project" value="InterPro"/>
</dbReference>
<dbReference type="Proteomes" id="UP000749646">
    <property type="component" value="Unassembled WGS sequence"/>
</dbReference>
<evidence type="ECO:0000313" key="9">
    <source>
        <dbReference type="Proteomes" id="UP000749646"/>
    </source>
</evidence>
<dbReference type="Pfam" id="PF00443">
    <property type="entry name" value="UCH"/>
    <property type="match status" value="1"/>
</dbReference>
<sequence length="217" mass="24339">MNAILQPLLHCPPFYNLLIQIKKRVAYDHKNSTPLVNSLILFMSEFLISEKEQSGYGSPFVPEYVYDALRGLKKFDSMRGRQEDCQEFLGYLLDGLHEEFLAAMKEKPLGSLANGTLEQEDGEDAVKDDEWMEVTGPKNKSSHTRTAHFAETPISSIFSGNLRSILRIPSQKDSVTLEPFQSLQLDLTPDNVYTIEDALSNSTMPEVLDGYTGEKGG</sequence>
<evidence type="ECO:0000313" key="8">
    <source>
        <dbReference type="EMBL" id="KAF9947727.1"/>
    </source>
</evidence>
<comment type="caution">
    <text evidence="8">The sequence shown here is derived from an EMBL/GenBank/DDBJ whole genome shotgun (WGS) entry which is preliminary data.</text>
</comment>
<dbReference type="InterPro" id="IPR001394">
    <property type="entry name" value="Peptidase_C19_UCH"/>
</dbReference>
<keyword evidence="6" id="KW-0788">Thiol protease</keyword>
<evidence type="ECO:0000256" key="5">
    <source>
        <dbReference type="ARBA" id="ARBA00022801"/>
    </source>
</evidence>
<dbReference type="AlphaFoldDB" id="A0A9P6LX45"/>
<comment type="catalytic activity">
    <reaction evidence="1">
        <text>Thiol-dependent hydrolysis of ester, thioester, amide, peptide and isopeptide bonds formed by the C-terminal Gly of ubiquitin (a 76-residue protein attached to proteins as an intracellular targeting signal).</text>
        <dbReference type="EC" id="3.4.19.12"/>
    </reaction>
</comment>
<dbReference type="PANTHER" id="PTHR24006:SF687">
    <property type="entry name" value="UBIQUITIN CARBOXYL-TERMINAL HYDROLASE 10"/>
    <property type="match status" value="1"/>
</dbReference>
<keyword evidence="4" id="KW-0833">Ubl conjugation pathway</keyword>
<feature type="non-terminal residue" evidence="8">
    <location>
        <position position="217"/>
    </location>
</feature>
<protein>
    <recommendedName>
        <fullName evidence="2">ubiquitinyl hydrolase 1</fullName>
        <ecNumber evidence="2">3.4.19.12</ecNumber>
    </recommendedName>
</protein>
<keyword evidence="9" id="KW-1185">Reference proteome</keyword>
<evidence type="ECO:0000259" key="7">
    <source>
        <dbReference type="PROSITE" id="PS50235"/>
    </source>
</evidence>
<evidence type="ECO:0000256" key="6">
    <source>
        <dbReference type="ARBA" id="ARBA00022807"/>
    </source>
</evidence>
<dbReference type="EC" id="3.4.19.12" evidence="2"/>
<dbReference type="InterPro" id="IPR038765">
    <property type="entry name" value="Papain-like_cys_pep_sf"/>
</dbReference>
<evidence type="ECO:0000256" key="1">
    <source>
        <dbReference type="ARBA" id="ARBA00000707"/>
    </source>
</evidence>
<keyword evidence="5" id="KW-0378">Hydrolase</keyword>
<organism evidence="8 9">
    <name type="scientific">Modicella reniformis</name>
    <dbReference type="NCBI Taxonomy" id="1440133"/>
    <lineage>
        <taxon>Eukaryota</taxon>
        <taxon>Fungi</taxon>
        <taxon>Fungi incertae sedis</taxon>
        <taxon>Mucoromycota</taxon>
        <taxon>Mortierellomycotina</taxon>
        <taxon>Mortierellomycetes</taxon>
        <taxon>Mortierellales</taxon>
        <taxon>Mortierellaceae</taxon>
        <taxon>Modicella</taxon>
    </lineage>
</organism>
<dbReference type="SUPFAM" id="SSF54001">
    <property type="entry name" value="Cysteine proteinases"/>
    <property type="match status" value="1"/>
</dbReference>
<dbReference type="GO" id="GO:0005829">
    <property type="term" value="C:cytosol"/>
    <property type="evidence" value="ECO:0007669"/>
    <property type="project" value="TreeGrafter"/>
</dbReference>
<accession>A0A9P6LX45</accession>
<name>A0A9P6LX45_9FUNG</name>
<dbReference type="Gene3D" id="3.90.70.10">
    <property type="entry name" value="Cysteine proteinases"/>
    <property type="match status" value="1"/>
</dbReference>
<dbReference type="PROSITE" id="PS50235">
    <property type="entry name" value="USP_3"/>
    <property type="match status" value="1"/>
</dbReference>
<feature type="domain" description="USP" evidence="7">
    <location>
        <begin position="1"/>
        <end position="217"/>
    </location>
</feature>
<dbReference type="GO" id="GO:0004843">
    <property type="term" value="F:cysteine-type deubiquitinase activity"/>
    <property type="evidence" value="ECO:0007669"/>
    <property type="project" value="UniProtKB-EC"/>
</dbReference>
<keyword evidence="3" id="KW-0645">Protease</keyword>